<dbReference type="AlphaFoldDB" id="A0A0L8FFW3"/>
<protein>
    <submittedName>
        <fullName evidence="1">Uncharacterized protein</fullName>
    </submittedName>
</protein>
<proteinExistence type="predicted"/>
<organism evidence="1">
    <name type="scientific">Octopus bimaculoides</name>
    <name type="common">California two-spotted octopus</name>
    <dbReference type="NCBI Taxonomy" id="37653"/>
    <lineage>
        <taxon>Eukaryota</taxon>
        <taxon>Metazoa</taxon>
        <taxon>Spiralia</taxon>
        <taxon>Lophotrochozoa</taxon>
        <taxon>Mollusca</taxon>
        <taxon>Cephalopoda</taxon>
        <taxon>Coleoidea</taxon>
        <taxon>Octopodiformes</taxon>
        <taxon>Octopoda</taxon>
        <taxon>Incirrata</taxon>
        <taxon>Octopodidae</taxon>
        <taxon>Octopus</taxon>
    </lineage>
</organism>
<sequence length="71" mass="8534">MYVIVFMKMPRKARKLFRRLGRCFERSFTNFLIWTCTANNFETAEDDYSDIPDTDNSVFRDSRTKTSVEYT</sequence>
<evidence type="ECO:0000313" key="1">
    <source>
        <dbReference type="EMBL" id="KOF62545.1"/>
    </source>
</evidence>
<dbReference type="EMBL" id="KQ433062">
    <property type="protein sequence ID" value="KOF62545.1"/>
    <property type="molecule type" value="Genomic_DNA"/>
</dbReference>
<name>A0A0L8FFW3_OCTBM</name>
<reference evidence="1" key="1">
    <citation type="submission" date="2015-07" db="EMBL/GenBank/DDBJ databases">
        <title>MeaNS - Measles Nucleotide Surveillance Program.</title>
        <authorList>
            <person name="Tran T."/>
            <person name="Druce J."/>
        </authorList>
    </citation>
    <scope>NUCLEOTIDE SEQUENCE</scope>
    <source>
        <strain evidence="1">UCB-OBI-ISO-001</strain>
        <tissue evidence="1">Gonad</tissue>
    </source>
</reference>
<accession>A0A0L8FFW3</accession>
<gene>
    <name evidence="1" type="ORF">OCBIM_22022848mg</name>
</gene>